<evidence type="ECO:0000313" key="3">
    <source>
        <dbReference type="Proteomes" id="UP001498476"/>
    </source>
</evidence>
<dbReference type="EMBL" id="JAZAVJ010000153">
    <property type="protein sequence ID" value="KAK7409382.1"/>
    <property type="molecule type" value="Genomic_DNA"/>
</dbReference>
<evidence type="ECO:0000256" key="1">
    <source>
        <dbReference type="SAM" id="MobiDB-lite"/>
    </source>
</evidence>
<feature type="compositionally biased region" description="Polar residues" evidence="1">
    <location>
        <begin position="676"/>
        <end position="688"/>
    </location>
</feature>
<keyword evidence="3" id="KW-1185">Reference proteome</keyword>
<dbReference type="Proteomes" id="UP001498476">
    <property type="component" value="Unassembled WGS sequence"/>
</dbReference>
<evidence type="ECO:0000313" key="2">
    <source>
        <dbReference type="EMBL" id="KAK7409382.1"/>
    </source>
</evidence>
<proteinExistence type="predicted"/>
<name>A0ABR1GV52_9HYPO</name>
<protein>
    <submittedName>
        <fullName evidence="2">Uncharacterized protein</fullName>
    </submittedName>
</protein>
<organism evidence="2 3">
    <name type="scientific">Neonectria punicea</name>
    <dbReference type="NCBI Taxonomy" id="979145"/>
    <lineage>
        <taxon>Eukaryota</taxon>
        <taxon>Fungi</taxon>
        <taxon>Dikarya</taxon>
        <taxon>Ascomycota</taxon>
        <taxon>Pezizomycotina</taxon>
        <taxon>Sordariomycetes</taxon>
        <taxon>Hypocreomycetidae</taxon>
        <taxon>Hypocreales</taxon>
        <taxon>Nectriaceae</taxon>
        <taxon>Neonectria</taxon>
    </lineage>
</organism>
<gene>
    <name evidence="2" type="ORF">QQX98_008444</name>
</gene>
<sequence>MANLGNISASLISAKNENTAALVNINLDVSLYRCDPPAEFLPVGSALATWRKTEAEDGELHKTACRLGFLFNELVPETPNLIRCYGTRASEIMNSPNINPRGTSEDGAFRDFVGADGTCIWAAATSIPASLSAFLLACMLARAWDAKQATSIWAELVHERIAQVEAQIKMNKVVNPHTAMAIRQNISRADLAKWDASARAWLRRADQSKVQFHVRFTLIMKNVKTPFVDPGSTFEKVTRGWIRAMMVLEDLLQNVPQQVPDRAVLMAISAWHLYPDLLVCQEKITKVTLNDPLFPPAAVLTLGLEPRGTHSDNLCQWSLALSHFRYYGDPIKVRSEEAYQRVSFQDLWVVALGALLRQWQLPSSSIGPSIVWFKRLGEVLKTSSASSCPEVSWLLHLCEAASSVVDPTATESDPMMLLVQFGWWKATRFFGSGVTIRPHFFGLCQLNVIRELQGDHDLEIGFQYIRQIGSQLNLRPQDAIAVYLHKGEDGTHVEWATLSPVSSREIAMGTSASTKETSKSNARWMYFQTLDNHLRPHSILEHRAQHIQSVGEKYTIVSPQKVAQAIFIKGHGVDKMTCTWKEPPPLFAELASPTSFQSLDLGTPILGATSFRLYIRESLLRGKSTTALASHGLGPGLRWLNGDPDADAVIRYFKFLEPMQPTYDSEESQAKRQKVTHVSSGSTSNTHSGLIDPQGEKLVYGIGRFIASADFLVSLRALELATIIYLQLPNSSVSLKVIDKELSKAHWLPGRLKAINSANIDGFQQALCKPIEQDSLTLSRQNVFAAIAMFESGFLNLDPENLNEVVALCSEDSIFVSGILLSDPETECRGINIRHLVGNIGQAGMILMVAPMNPRIRPLKYDPRMIRQHSYDGKCTDKFKGTSLHLSFTNWKISLDWNNTGEIDQHVFLLESVISVQDKGEWVADIDVLELEKSEMQVIKFPCDCQREALPPSSQDVLSLESWEEILDPPPSVGVIRANRNWAARLAAITVLEQQGQGHAVAVLGNDPICWSCLESLYSEPESRLPSFIIH</sequence>
<comment type="caution">
    <text evidence="2">The sequence shown here is derived from an EMBL/GenBank/DDBJ whole genome shotgun (WGS) entry which is preliminary data.</text>
</comment>
<feature type="region of interest" description="Disordered" evidence="1">
    <location>
        <begin position="663"/>
        <end position="689"/>
    </location>
</feature>
<accession>A0ABR1GV52</accession>
<reference evidence="2 3" key="1">
    <citation type="journal article" date="2025" name="Microbiol. Resour. Announc.">
        <title>Draft genome sequences for Neonectria magnoliae and Neonectria punicea, canker pathogens of Liriodendron tulipifera and Acer saccharum in West Virginia.</title>
        <authorList>
            <person name="Petronek H.M."/>
            <person name="Kasson M.T."/>
            <person name="Metheny A.M."/>
            <person name="Stauder C.M."/>
            <person name="Lovett B."/>
            <person name="Lynch S.C."/>
            <person name="Garnas J.R."/>
            <person name="Kasson L.R."/>
            <person name="Stajich J.E."/>
        </authorList>
    </citation>
    <scope>NUCLEOTIDE SEQUENCE [LARGE SCALE GENOMIC DNA]</scope>
    <source>
        <strain evidence="2 3">NRRL 64653</strain>
    </source>
</reference>